<dbReference type="InterPro" id="IPR006597">
    <property type="entry name" value="Sel1-like"/>
</dbReference>
<feature type="signal peptide" evidence="1">
    <location>
        <begin position="1"/>
        <end position="27"/>
    </location>
</feature>
<keyword evidence="3" id="KW-1185">Reference proteome</keyword>
<dbReference type="STRING" id="1871111.GCA_001704615_00045"/>
<evidence type="ECO:0000256" key="1">
    <source>
        <dbReference type="SAM" id="SignalP"/>
    </source>
</evidence>
<dbReference type="Proteomes" id="UP000245977">
    <property type="component" value="Chromosome"/>
</dbReference>
<sequence>MQFTQMKRYFYAIGFSCLIGFAIPTYADSKSSSTDVKQLIQKAKQGDIDAIHKLIAMYGKGETVSKDDQKALQYSRQGATLGDAQSKYMAGMILLHRTNPSQQDIAEATQYLTDVAESGHAHTQATLGSYYLTGELLPKNMALGIKWTEAAAQQDHGLALNNLGWMYYKGTGVKQDYKKAVEYLEKGVKQNNTLAYTNLATLYSRGDGVKQNHKKAVQLLEKAIELGEEKAKVNLALAYYQGLGIKKDQDKAYQLIQEAAVAGVPEAIAMLQRSQTDAQGCREVKSMVDGKVYTAIECPIT</sequence>
<keyword evidence="1" id="KW-0732">Signal</keyword>
<protein>
    <submittedName>
        <fullName evidence="2">Sel1 repeat family protein</fullName>
    </submittedName>
</protein>
<dbReference type="PANTHER" id="PTHR43628">
    <property type="entry name" value="ACTIVATOR OF C KINASE PROTEIN 1-RELATED"/>
    <property type="match status" value="1"/>
</dbReference>
<accession>A0A2S2FC05</accession>
<dbReference type="Gene3D" id="1.25.40.10">
    <property type="entry name" value="Tetratricopeptide repeat domain"/>
    <property type="match status" value="1"/>
</dbReference>
<organism evidence="2 3">
    <name type="scientific">Acinetobacter defluvii</name>
    <dbReference type="NCBI Taxonomy" id="1871111"/>
    <lineage>
        <taxon>Bacteria</taxon>
        <taxon>Pseudomonadati</taxon>
        <taxon>Pseudomonadota</taxon>
        <taxon>Gammaproteobacteria</taxon>
        <taxon>Moraxellales</taxon>
        <taxon>Moraxellaceae</taxon>
        <taxon>Acinetobacter</taxon>
    </lineage>
</organism>
<dbReference type="EMBL" id="CP029397">
    <property type="protein sequence ID" value="AWL28516.1"/>
    <property type="molecule type" value="Genomic_DNA"/>
</dbReference>
<dbReference type="PANTHER" id="PTHR43628:SF1">
    <property type="entry name" value="CHITIN SYNTHASE REGULATORY FACTOR 2-RELATED"/>
    <property type="match status" value="1"/>
</dbReference>
<evidence type="ECO:0000313" key="2">
    <source>
        <dbReference type="EMBL" id="AWL28516.1"/>
    </source>
</evidence>
<dbReference type="InterPro" id="IPR011990">
    <property type="entry name" value="TPR-like_helical_dom_sf"/>
</dbReference>
<evidence type="ECO:0000313" key="3">
    <source>
        <dbReference type="Proteomes" id="UP000245977"/>
    </source>
</evidence>
<proteinExistence type="predicted"/>
<dbReference type="SMART" id="SM00671">
    <property type="entry name" value="SEL1"/>
    <property type="match status" value="6"/>
</dbReference>
<reference evidence="2" key="1">
    <citation type="submission" date="2019-08" db="EMBL/GenBank/DDBJ databases">
        <title>The complete genome of Acinetobacter defluvii strain WCHAD010030.</title>
        <authorList>
            <person name="Hu Y."/>
            <person name="Qin J."/>
            <person name="Feng Y."/>
            <person name="Zong Z."/>
        </authorList>
    </citation>
    <scope>NUCLEOTIDE SEQUENCE</scope>
    <source>
        <strain evidence="2">WCHA30</strain>
    </source>
</reference>
<name>A0A2S2FC05_9GAMM</name>
<dbReference type="InterPro" id="IPR052945">
    <property type="entry name" value="Mitotic_Regulator"/>
</dbReference>
<dbReference type="Pfam" id="PF08238">
    <property type="entry name" value="Sel1"/>
    <property type="match status" value="5"/>
</dbReference>
<dbReference type="SUPFAM" id="SSF81901">
    <property type="entry name" value="HCP-like"/>
    <property type="match status" value="1"/>
</dbReference>
<dbReference type="KEGG" id="adv:DJ533_08040"/>
<feature type="chain" id="PRO_5015645895" evidence="1">
    <location>
        <begin position="28"/>
        <end position="301"/>
    </location>
</feature>
<gene>
    <name evidence="2" type="ORF">DJ533_08040</name>
</gene>
<dbReference type="OrthoDB" id="6678237at2"/>
<dbReference type="AlphaFoldDB" id="A0A2S2FC05"/>